<dbReference type="InterPro" id="IPR009242">
    <property type="entry name" value="DUF896"/>
</dbReference>
<dbReference type="Pfam" id="PF05979">
    <property type="entry name" value="DUF896"/>
    <property type="match status" value="1"/>
</dbReference>
<dbReference type="HAMAP" id="MF_01103">
    <property type="entry name" value="UPF0291"/>
    <property type="match status" value="1"/>
</dbReference>
<reference evidence="4" key="1">
    <citation type="submission" date="2016-10" db="EMBL/GenBank/DDBJ databases">
        <authorList>
            <person name="Varghese N."/>
            <person name="Submissions S."/>
        </authorList>
    </citation>
    <scope>NUCLEOTIDE SEQUENCE [LARGE SCALE GENOMIC DNA]</scope>
    <source>
        <strain evidence="4">CGMCC 1.10223</strain>
    </source>
</reference>
<organism evidence="3 4">
    <name type="scientific">Paenibacillus algorifonticola</name>
    <dbReference type="NCBI Taxonomy" id="684063"/>
    <lineage>
        <taxon>Bacteria</taxon>
        <taxon>Bacillati</taxon>
        <taxon>Bacillota</taxon>
        <taxon>Bacilli</taxon>
        <taxon>Bacillales</taxon>
        <taxon>Paenibacillaceae</taxon>
        <taxon>Paenibacillus</taxon>
    </lineage>
</organism>
<protein>
    <recommendedName>
        <fullName evidence="2">UPF0291 protein SAMN04487969_11231</fullName>
    </recommendedName>
</protein>
<keyword evidence="4" id="KW-1185">Reference proteome</keyword>
<evidence type="ECO:0000313" key="4">
    <source>
        <dbReference type="Proteomes" id="UP000183410"/>
    </source>
</evidence>
<gene>
    <name evidence="3" type="ORF">SAMN04487969_11231</name>
</gene>
<sequence length="78" mass="8978">MLIPYLNRINELSRKQSNSGLTDQERSEQKELRQNYLKMIRGQVQTTMLAVSVVDSKGNDVTPSKLVDEKKILSDQNR</sequence>
<comment type="similarity">
    <text evidence="2">Belongs to the UPF0291 family.</text>
</comment>
<dbReference type="SUPFAM" id="SSF158221">
    <property type="entry name" value="YnzC-like"/>
    <property type="match status" value="1"/>
</dbReference>
<dbReference type="PANTHER" id="PTHR37300:SF2">
    <property type="entry name" value="UPF0291 PROTEIN BC_1827"/>
    <property type="match status" value="1"/>
</dbReference>
<proteinExistence type="inferred from homology"/>
<dbReference type="EMBL" id="FONN01000012">
    <property type="protein sequence ID" value="SFF04029.1"/>
    <property type="molecule type" value="Genomic_DNA"/>
</dbReference>
<dbReference type="PANTHER" id="PTHR37300">
    <property type="entry name" value="UPF0291 PROTEIN CBO2609/CLC_2481"/>
    <property type="match status" value="1"/>
</dbReference>
<dbReference type="RefSeq" id="WP_046232322.1">
    <property type="nucleotide sequence ID" value="NZ_FONN01000012.1"/>
</dbReference>
<dbReference type="GO" id="GO:0005737">
    <property type="term" value="C:cytoplasm"/>
    <property type="evidence" value="ECO:0007669"/>
    <property type="project" value="UniProtKB-SubCell"/>
</dbReference>
<name>A0A1I2FGI9_9BACL</name>
<dbReference type="OrthoDB" id="390105at2"/>
<dbReference type="AlphaFoldDB" id="A0A1I2FGI9"/>
<keyword evidence="1 2" id="KW-0963">Cytoplasm</keyword>
<evidence type="ECO:0000256" key="1">
    <source>
        <dbReference type="ARBA" id="ARBA00022490"/>
    </source>
</evidence>
<accession>A0A1I2FGI9</accession>
<comment type="subcellular location">
    <subcellularLocation>
        <location evidence="2">Cytoplasm</location>
    </subcellularLocation>
</comment>
<dbReference type="Gene3D" id="1.10.287.540">
    <property type="entry name" value="Helix hairpin bin"/>
    <property type="match status" value="1"/>
</dbReference>
<dbReference type="Proteomes" id="UP000183410">
    <property type="component" value="Unassembled WGS sequence"/>
</dbReference>
<evidence type="ECO:0000256" key="2">
    <source>
        <dbReference type="HAMAP-Rule" id="MF_01103"/>
    </source>
</evidence>
<evidence type="ECO:0000313" key="3">
    <source>
        <dbReference type="EMBL" id="SFF04029.1"/>
    </source>
</evidence>